<evidence type="ECO:0000256" key="3">
    <source>
        <dbReference type="RuleBase" id="RU366011"/>
    </source>
</evidence>
<evidence type="ECO:0000256" key="2">
    <source>
        <dbReference type="ARBA" id="ARBA00023002"/>
    </source>
</evidence>
<dbReference type="RefSeq" id="WP_269423949.1">
    <property type="nucleotide sequence ID" value="NZ_JAPWGY010000004.1"/>
</dbReference>
<sequence length="160" mass="16979">MTITVGAKVPSATIWNKDAEGMNKIDFAEFCSGKTIALFAVPGAFTPTCQDNHFPSFKKYVQSFKDKGVDIIACLSVNDAFVMRAWGQKLDAEGDILMLADGNGDLAKALGLTLDGTGFGLGLRSARFSMLIKDGTVTALNVDDAGSYEVSDADTLLKAL</sequence>
<dbReference type="Pfam" id="PF08534">
    <property type="entry name" value="Redoxin"/>
    <property type="match status" value="1"/>
</dbReference>
<dbReference type="PANTHER" id="PTHR10430">
    <property type="entry name" value="PEROXIREDOXIN"/>
    <property type="match status" value="1"/>
</dbReference>
<dbReference type="PANTHER" id="PTHR10430:SF16">
    <property type="entry name" value="PEROXIREDOXIN-5, MITOCHONDRIAL"/>
    <property type="match status" value="1"/>
</dbReference>
<reference evidence="5" key="1">
    <citation type="submission" date="2022-12" db="EMBL/GenBank/DDBJ databases">
        <title>Bacterial isolates from different developmental stages of Nematostella vectensis.</title>
        <authorList>
            <person name="Fraune S."/>
        </authorList>
    </citation>
    <scope>NUCLEOTIDE SEQUENCE</scope>
    <source>
        <strain evidence="5">G21630-S1</strain>
    </source>
</reference>
<accession>A0ABT4LN82</accession>
<keyword evidence="3" id="KW-0676">Redox-active center</keyword>
<organism evidence="5 6">
    <name type="scientific">Kiloniella laminariae</name>
    <dbReference type="NCBI Taxonomy" id="454162"/>
    <lineage>
        <taxon>Bacteria</taxon>
        <taxon>Pseudomonadati</taxon>
        <taxon>Pseudomonadota</taxon>
        <taxon>Alphaproteobacteria</taxon>
        <taxon>Rhodospirillales</taxon>
        <taxon>Kiloniellaceae</taxon>
        <taxon>Kiloniella</taxon>
    </lineage>
</organism>
<comment type="similarity">
    <text evidence="3">Belongs to the peroxiredoxin family. Prx5 subfamily.</text>
</comment>
<dbReference type="SUPFAM" id="SSF52833">
    <property type="entry name" value="Thioredoxin-like"/>
    <property type="match status" value="1"/>
</dbReference>
<name>A0ABT4LN82_9PROT</name>
<dbReference type="CDD" id="cd03013">
    <property type="entry name" value="PRX5_like"/>
    <property type="match status" value="1"/>
</dbReference>
<dbReference type="EMBL" id="JAPWGY010000004">
    <property type="protein sequence ID" value="MCZ4281791.1"/>
    <property type="molecule type" value="Genomic_DNA"/>
</dbReference>
<dbReference type="InterPro" id="IPR037944">
    <property type="entry name" value="PRX5-like"/>
</dbReference>
<dbReference type="PROSITE" id="PS51352">
    <property type="entry name" value="THIOREDOXIN_2"/>
    <property type="match status" value="1"/>
</dbReference>
<evidence type="ECO:0000259" key="4">
    <source>
        <dbReference type="PROSITE" id="PS51352"/>
    </source>
</evidence>
<proteinExistence type="inferred from homology"/>
<gene>
    <name evidence="5" type="ORF">O4H49_13450</name>
</gene>
<comment type="caution">
    <text evidence="5">The sequence shown here is derived from an EMBL/GenBank/DDBJ whole genome shotgun (WGS) entry which is preliminary data.</text>
</comment>
<evidence type="ECO:0000256" key="1">
    <source>
        <dbReference type="ARBA" id="ARBA00022559"/>
    </source>
</evidence>
<dbReference type="InterPro" id="IPR036249">
    <property type="entry name" value="Thioredoxin-like_sf"/>
</dbReference>
<evidence type="ECO:0000313" key="5">
    <source>
        <dbReference type="EMBL" id="MCZ4281791.1"/>
    </source>
</evidence>
<comment type="catalytic activity">
    <reaction evidence="3">
        <text>a hydroperoxide + 2 glutathione = an alcohol + glutathione disulfide + H2O</text>
        <dbReference type="Rhea" id="RHEA:62632"/>
        <dbReference type="ChEBI" id="CHEBI:15377"/>
        <dbReference type="ChEBI" id="CHEBI:30879"/>
        <dbReference type="ChEBI" id="CHEBI:35924"/>
        <dbReference type="ChEBI" id="CHEBI:57925"/>
        <dbReference type="ChEBI" id="CHEBI:58297"/>
        <dbReference type="EC" id="1.11.1.27"/>
    </reaction>
</comment>
<dbReference type="Gene3D" id="3.40.30.10">
    <property type="entry name" value="Glutaredoxin"/>
    <property type="match status" value="1"/>
</dbReference>
<keyword evidence="2 3" id="KW-0560">Oxidoreductase</keyword>
<dbReference type="InterPro" id="IPR013766">
    <property type="entry name" value="Thioredoxin_domain"/>
</dbReference>
<keyword evidence="3" id="KW-0049">Antioxidant</keyword>
<keyword evidence="1 3" id="KW-0575">Peroxidase</keyword>
<dbReference type="InterPro" id="IPR013740">
    <property type="entry name" value="Redoxin"/>
</dbReference>
<dbReference type="EC" id="1.11.1.27" evidence="3"/>
<comment type="function">
    <text evidence="3">Thiol-specific peroxidase that catalyzes the reduction of hydrogen peroxide and organic hydroperoxides to water and alcohols, respectively. Plays a role in cell protection against oxidative stress by detoxifying peroxides.</text>
</comment>
<dbReference type="Proteomes" id="UP001069802">
    <property type="component" value="Unassembled WGS sequence"/>
</dbReference>
<keyword evidence="6" id="KW-1185">Reference proteome</keyword>
<protein>
    <recommendedName>
        <fullName evidence="3">Glutathione-dependent peroxiredoxin</fullName>
        <ecNumber evidence="3">1.11.1.27</ecNumber>
    </recommendedName>
</protein>
<feature type="domain" description="Thioredoxin" evidence="4">
    <location>
        <begin position="3"/>
        <end position="160"/>
    </location>
</feature>
<evidence type="ECO:0000313" key="6">
    <source>
        <dbReference type="Proteomes" id="UP001069802"/>
    </source>
</evidence>